<dbReference type="RefSeq" id="YP_009806899.1">
    <property type="nucleotide sequence ID" value="NC_048018.1"/>
</dbReference>
<protein>
    <submittedName>
        <fullName evidence="1">Helix-turn-helix DNA binding protein</fullName>
    </submittedName>
</protein>
<reference evidence="2" key="1">
    <citation type="submission" date="2018-06" db="EMBL/GenBank/DDBJ databases">
        <authorList>
            <person name="Zhirakovskaya E."/>
        </authorList>
    </citation>
    <scope>NUCLEOTIDE SEQUENCE [LARGE SCALE GENOMIC DNA]</scope>
</reference>
<dbReference type="EMBL" id="MH536812">
    <property type="protein sequence ID" value="AXH49010.1"/>
    <property type="molecule type" value="Genomic_DNA"/>
</dbReference>
<keyword evidence="2" id="KW-1185">Reference proteome</keyword>
<proteinExistence type="predicted"/>
<organism evidence="1 2">
    <name type="scientific">Gordonia phage Apricot</name>
    <dbReference type="NCBI Taxonomy" id="2250319"/>
    <lineage>
        <taxon>Viruses</taxon>
        <taxon>Duplodnaviria</taxon>
        <taxon>Heunggongvirae</taxon>
        <taxon>Uroviricota</taxon>
        <taxon>Caudoviricetes</taxon>
        <taxon>Apricotvirus</taxon>
        <taxon>Apricotvirus apricot</taxon>
    </lineage>
</organism>
<dbReference type="Proteomes" id="UP000258434">
    <property type="component" value="Segment"/>
</dbReference>
<accession>A0A345L158</accession>
<name>A0A345L158_9CAUD</name>
<dbReference type="GeneID" id="54997772"/>
<evidence type="ECO:0000313" key="1">
    <source>
        <dbReference type="EMBL" id="AXH49010.1"/>
    </source>
</evidence>
<dbReference type="KEGG" id="vg:54997772"/>
<gene>
    <name evidence="1" type="primary">51</name>
    <name evidence="1" type="ORF">SEA_APRICOT_51</name>
</gene>
<sequence length="138" mass="16166">MFSPWRHLATHHPQVRVVWTRLPDPHRGYTDGRTIWMDNRLCQVQRRIVLTHETFHVERGIIPADPAEERIVEQLTAKRLIEIDDLVDALRWHRHPTAEVLADSLWVEPDTVRTRIGNLTPVELAHVENKLDLDWGVA</sequence>
<evidence type="ECO:0000313" key="2">
    <source>
        <dbReference type="Proteomes" id="UP000258434"/>
    </source>
</evidence>